<dbReference type="InterPro" id="IPR011006">
    <property type="entry name" value="CheY-like_superfamily"/>
</dbReference>
<dbReference type="Gene3D" id="3.40.50.2300">
    <property type="match status" value="1"/>
</dbReference>
<dbReference type="InterPro" id="IPR013972">
    <property type="entry name" value="YcbB"/>
</dbReference>
<proteinExistence type="predicted"/>
<feature type="modified residue" description="4-aspartylphosphate" evidence="3">
    <location>
        <position position="55"/>
    </location>
</feature>
<keyword evidence="3" id="KW-0597">Phosphoprotein</keyword>
<dbReference type="PROSITE" id="PS50110">
    <property type="entry name" value="RESPONSE_REGULATORY"/>
    <property type="match status" value="1"/>
</dbReference>
<comment type="function">
    <text evidence="2">May play the central regulatory role in sporulation. It may be an element of the effector pathway responsible for the activation of sporulation genes in response to nutritional stress. Spo0A may act in concert with spo0H (a sigma factor) to control the expression of some genes that are critical to the sporulation process.</text>
</comment>
<evidence type="ECO:0000256" key="2">
    <source>
        <dbReference type="ARBA" id="ARBA00024867"/>
    </source>
</evidence>
<reference evidence="6" key="1">
    <citation type="submission" date="2016-11" db="EMBL/GenBank/DDBJ databases">
        <authorList>
            <person name="Varghese N."/>
            <person name="Submissions S."/>
        </authorList>
    </citation>
    <scope>NUCLEOTIDE SEQUENCE [LARGE SCALE GENOMIC DNA]</scope>
    <source>
        <strain evidence="6">DSM 15285</strain>
    </source>
</reference>
<protein>
    <recommendedName>
        <fullName evidence="1">Stage 0 sporulation protein A homolog</fullName>
    </recommendedName>
</protein>
<dbReference type="EMBL" id="FQXH01000006">
    <property type="protein sequence ID" value="SHH02244.1"/>
    <property type="molecule type" value="Genomic_DNA"/>
</dbReference>
<sequence>MILKFYVVDDDISIIRILENIIEDKNLGEVIGYSLGGEKCVQDIILKKPDIVIIDLLMPEKDGIDIVKEIKEIREDIKFIMISQVSSKDMIAKAYMQGIEFFINKPINIIEVVGVINNVKEKIEMGKTLISIKNMFSELNLSKYNARNDSNISNIRFILSKLGIAGEMGSKDIMMVCEYLISKGEKNLNYKISEICKILSDNPKAMEQRIRRAINKALSNISSLGIEDYMNDDFLTYSNSLFNFEDVKAEMDYMRGKNAAGGKISVKKFIEGLLIQNEI</sequence>
<dbReference type="Pfam" id="PF00072">
    <property type="entry name" value="Response_reg"/>
    <property type="match status" value="1"/>
</dbReference>
<dbReference type="AlphaFoldDB" id="A0A1M5PKC8"/>
<accession>A0A1M5PKC8</accession>
<name>A0A1M5PKC8_9FIRM</name>
<organism evidence="5 6">
    <name type="scientific">Tepidibacter thalassicus DSM 15285</name>
    <dbReference type="NCBI Taxonomy" id="1123350"/>
    <lineage>
        <taxon>Bacteria</taxon>
        <taxon>Bacillati</taxon>
        <taxon>Bacillota</taxon>
        <taxon>Clostridia</taxon>
        <taxon>Peptostreptococcales</taxon>
        <taxon>Peptostreptococcaceae</taxon>
        <taxon>Tepidibacter</taxon>
    </lineage>
</organism>
<evidence type="ECO:0000313" key="5">
    <source>
        <dbReference type="EMBL" id="SHH02244.1"/>
    </source>
</evidence>
<dbReference type="SUPFAM" id="SSF52172">
    <property type="entry name" value="CheY-like"/>
    <property type="match status" value="1"/>
</dbReference>
<dbReference type="PANTHER" id="PTHR43228">
    <property type="entry name" value="TWO-COMPONENT RESPONSE REGULATOR"/>
    <property type="match status" value="1"/>
</dbReference>
<gene>
    <name evidence="5" type="ORF">SAMN02744040_00548</name>
</gene>
<evidence type="ECO:0000256" key="3">
    <source>
        <dbReference type="PROSITE-ProRule" id="PRU00169"/>
    </source>
</evidence>
<dbReference type="GO" id="GO:0000160">
    <property type="term" value="P:phosphorelay signal transduction system"/>
    <property type="evidence" value="ECO:0007669"/>
    <property type="project" value="InterPro"/>
</dbReference>
<dbReference type="STRING" id="1123350.SAMN02744040_00548"/>
<dbReference type="Pfam" id="PF08664">
    <property type="entry name" value="YcbB"/>
    <property type="match status" value="1"/>
</dbReference>
<dbReference type="PANTHER" id="PTHR43228:SF8">
    <property type="entry name" value="TRANSCRIPTIONAL REGULATORY PROTEIN GLNL"/>
    <property type="match status" value="1"/>
</dbReference>
<dbReference type="InterPro" id="IPR001789">
    <property type="entry name" value="Sig_transdc_resp-reg_receiver"/>
</dbReference>
<evidence type="ECO:0000259" key="4">
    <source>
        <dbReference type="PROSITE" id="PS50110"/>
    </source>
</evidence>
<keyword evidence="6" id="KW-1185">Reference proteome</keyword>
<dbReference type="Proteomes" id="UP000242520">
    <property type="component" value="Unassembled WGS sequence"/>
</dbReference>
<evidence type="ECO:0000256" key="1">
    <source>
        <dbReference type="ARBA" id="ARBA00018672"/>
    </source>
</evidence>
<dbReference type="InterPro" id="IPR052048">
    <property type="entry name" value="ST_Response_Regulator"/>
</dbReference>
<evidence type="ECO:0000313" key="6">
    <source>
        <dbReference type="Proteomes" id="UP000242520"/>
    </source>
</evidence>
<feature type="domain" description="Response regulatory" evidence="4">
    <location>
        <begin position="4"/>
        <end position="120"/>
    </location>
</feature>
<dbReference type="SMART" id="SM00448">
    <property type="entry name" value="REC"/>
    <property type="match status" value="1"/>
</dbReference>